<reference evidence="2 4" key="1">
    <citation type="submission" date="2015-11" db="EMBL/GenBank/DDBJ databases">
        <title>Genomic analysis of 38 Legionella species identifies large and diverse effector repertoires.</title>
        <authorList>
            <person name="Burstein D."/>
            <person name="Amaro F."/>
            <person name="Zusman T."/>
            <person name="Lifshitz Z."/>
            <person name="Cohen O."/>
            <person name="Gilbert J.A."/>
            <person name="Pupko T."/>
            <person name="Shuman H.A."/>
            <person name="Segal G."/>
        </authorList>
    </citation>
    <scope>NUCLEOTIDE SEQUENCE [LARGE SCALE GENOMIC DNA]</scope>
    <source>
        <strain evidence="2 4">ATCC 49507</strain>
    </source>
</reference>
<dbReference type="GO" id="GO:0004803">
    <property type="term" value="F:transposase activity"/>
    <property type="evidence" value="ECO:0007669"/>
    <property type="project" value="InterPro"/>
</dbReference>
<proteinExistence type="predicted"/>
<evidence type="ECO:0000313" key="5">
    <source>
        <dbReference type="Proteomes" id="UP000254230"/>
    </source>
</evidence>
<reference evidence="3 5" key="2">
    <citation type="submission" date="2018-06" db="EMBL/GenBank/DDBJ databases">
        <authorList>
            <consortium name="Pathogen Informatics"/>
            <person name="Doyle S."/>
        </authorList>
    </citation>
    <scope>NUCLEOTIDE SEQUENCE [LARGE SCALE GENOMIC DNA]</scope>
    <source>
        <strain evidence="3 5">NCTC12376</strain>
    </source>
</reference>
<keyword evidence="4" id="KW-1185">Reference proteome</keyword>
<dbReference type="OrthoDB" id="5292689at2"/>
<organism evidence="3 5">
    <name type="scientific">Legionella quateirensis</name>
    <dbReference type="NCBI Taxonomy" id="45072"/>
    <lineage>
        <taxon>Bacteria</taxon>
        <taxon>Pseudomonadati</taxon>
        <taxon>Pseudomonadota</taxon>
        <taxon>Gammaproteobacteria</taxon>
        <taxon>Legionellales</taxon>
        <taxon>Legionellaceae</taxon>
        <taxon>Legionella</taxon>
    </lineage>
</organism>
<feature type="domain" description="Tn3 transposase DDE" evidence="1">
    <location>
        <begin position="2"/>
        <end position="105"/>
    </location>
</feature>
<evidence type="ECO:0000313" key="2">
    <source>
        <dbReference type="EMBL" id="KTD50969.1"/>
    </source>
</evidence>
<dbReference type="EMBL" id="UGOW01000001">
    <property type="protein sequence ID" value="STY17785.1"/>
    <property type="molecule type" value="Genomic_DNA"/>
</dbReference>
<evidence type="ECO:0000313" key="3">
    <source>
        <dbReference type="EMBL" id="STY17785.1"/>
    </source>
</evidence>
<name>A0A378KT87_9GAMM</name>
<protein>
    <submittedName>
        <fullName evidence="2 3">Transposase</fullName>
    </submittedName>
</protein>
<sequence length="127" mass="14630">MFNYLHDESFRRQTLVQLNLGEGRHSLGRAVFHGKRGELHQRYRAGQEDQLGALGLVLNIITLWNTIYMDAAINQLRQEGFLVLDEDVARLSAYGYGHINMLGRYSFAMPDEVKRGELRPLRTAERP</sequence>
<dbReference type="STRING" id="45072.Lqua_1196"/>
<dbReference type="Proteomes" id="UP000054639">
    <property type="component" value="Unassembled WGS sequence"/>
</dbReference>
<dbReference type="EMBL" id="LNYR01000012">
    <property type="protein sequence ID" value="KTD50969.1"/>
    <property type="molecule type" value="Genomic_DNA"/>
</dbReference>
<dbReference type="GO" id="GO:0006313">
    <property type="term" value="P:DNA transposition"/>
    <property type="evidence" value="ECO:0007669"/>
    <property type="project" value="InterPro"/>
</dbReference>
<evidence type="ECO:0000259" key="1">
    <source>
        <dbReference type="Pfam" id="PF01526"/>
    </source>
</evidence>
<dbReference type="Pfam" id="PF01526">
    <property type="entry name" value="DDE_Tnp_Tn3"/>
    <property type="match status" value="1"/>
</dbReference>
<gene>
    <name evidence="2" type="ORF">Lqua_1196</name>
    <name evidence="3" type="ORF">NCTC12376_01600</name>
</gene>
<dbReference type="AlphaFoldDB" id="A0A378KT87"/>
<accession>A0A378KT87</accession>
<evidence type="ECO:0000313" key="4">
    <source>
        <dbReference type="Proteomes" id="UP000054639"/>
    </source>
</evidence>
<dbReference type="InterPro" id="IPR002513">
    <property type="entry name" value="Tn3_Tnp_DDE_dom"/>
</dbReference>
<dbReference type="Proteomes" id="UP000254230">
    <property type="component" value="Unassembled WGS sequence"/>
</dbReference>